<reference evidence="1" key="2">
    <citation type="submission" date="2020-09" db="EMBL/GenBank/DDBJ databases">
        <authorList>
            <person name="Sun Q."/>
            <person name="Zhou Y."/>
        </authorList>
    </citation>
    <scope>NUCLEOTIDE SEQUENCE</scope>
    <source>
        <strain evidence="1">CGMCC 4.7299</strain>
    </source>
</reference>
<name>A0A8J3FSR4_9ACTN</name>
<evidence type="ECO:0000313" key="2">
    <source>
        <dbReference type="Proteomes" id="UP000656042"/>
    </source>
</evidence>
<sequence length="51" mass="5045">MLKLINQASTIINTAGTAILGIAGAGMDLGYKGGELSAIPLPNIAYTAPGT</sequence>
<gene>
    <name evidence="1" type="ORF">GCM10012284_61880</name>
</gene>
<dbReference type="EMBL" id="BMMX01000064">
    <property type="protein sequence ID" value="GGL18936.1"/>
    <property type="molecule type" value="Genomic_DNA"/>
</dbReference>
<evidence type="ECO:0000313" key="1">
    <source>
        <dbReference type="EMBL" id="GGL18936.1"/>
    </source>
</evidence>
<keyword evidence="2" id="KW-1185">Reference proteome</keyword>
<reference evidence="1" key="1">
    <citation type="journal article" date="2014" name="Int. J. Syst. Evol. Microbiol.">
        <title>Complete genome sequence of Corynebacterium casei LMG S-19264T (=DSM 44701T), isolated from a smear-ripened cheese.</title>
        <authorList>
            <consortium name="US DOE Joint Genome Institute (JGI-PGF)"/>
            <person name="Walter F."/>
            <person name="Albersmeier A."/>
            <person name="Kalinowski J."/>
            <person name="Ruckert C."/>
        </authorList>
    </citation>
    <scope>NUCLEOTIDE SEQUENCE</scope>
    <source>
        <strain evidence="1">CGMCC 4.7299</strain>
    </source>
</reference>
<dbReference type="RefSeq" id="WP_189082879.1">
    <property type="nucleotide sequence ID" value="NZ_BMMX01000064.1"/>
</dbReference>
<comment type="caution">
    <text evidence="1">The sequence shown here is derived from an EMBL/GenBank/DDBJ whole genome shotgun (WGS) entry which is preliminary data.</text>
</comment>
<accession>A0A8J3FSR4</accession>
<organism evidence="1 2">
    <name type="scientific">Mangrovihabitans endophyticus</name>
    <dbReference type="NCBI Taxonomy" id="1751298"/>
    <lineage>
        <taxon>Bacteria</taxon>
        <taxon>Bacillati</taxon>
        <taxon>Actinomycetota</taxon>
        <taxon>Actinomycetes</taxon>
        <taxon>Micromonosporales</taxon>
        <taxon>Micromonosporaceae</taxon>
        <taxon>Mangrovihabitans</taxon>
    </lineage>
</organism>
<protein>
    <submittedName>
        <fullName evidence="1">Uncharacterized protein</fullName>
    </submittedName>
</protein>
<proteinExistence type="predicted"/>
<dbReference type="AlphaFoldDB" id="A0A8J3FSR4"/>
<dbReference type="Proteomes" id="UP000656042">
    <property type="component" value="Unassembled WGS sequence"/>
</dbReference>